<dbReference type="KEGG" id="sfy:GFH48_13020"/>
<organism evidence="2 3">
    <name type="scientific">Streptomyces fagopyri</name>
    <dbReference type="NCBI Taxonomy" id="2662397"/>
    <lineage>
        <taxon>Bacteria</taxon>
        <taxon>Bacillati</taxon>
        <taxon>Actinomycetota</taxon>
        <taxon>Actinomycetes</taxon>
        <taxon>Kitasatosporales</taxon>
        <taxon>Streptomycetaceae</taxon>
        <taxon>Streptomyces</taxon>
    </lineage>
</organism>
<feature type="chain" id="PRO_5024896004" evidence="1">
    <location>
        <begin position="24"/>
        <end position="92"/>
    </location>
</feature>
<dbReference type="Proteomes" id="UP000326179">
    <property type="component" value="Chromosome"/>
</dbReference>
<feature type="signal peptide" evidence="1">
    <location>
        <begin position="1"/>
        <end position="23"/>
    </location>
</feature>
<keyword evidence="3" id="KW-1185">Reference proteome</keyword>
<accession>A0A5Q0LAT2</accession>
<dbReference type="AlphaFoldDB" id="A0A5Q0LAT2"/>
<proteinExistence type="predicted"/>
<dbReference type="EMBL" id="CP045643">
    <property type="protein sequence ID" value="QFZ74048.1"/>
    <property type="molecule type" value="Genomic_DNA"/>
</dbReference>
<protein>
    <submittedName>
        <fullName evidence="2">Uncharacterized protein</fullName>
    </submittedName>
</protein>
<gene>
    <name evidence="2" type="ORF">GFH48_13020</name>
</gene>
<reference evidence="2 3" key="1">
    <citation type="submission" date="2019-10" db="EMBL/GenBank/DDBJ databases">
        <title>A novel species.</title>
        <authorList>
            <person name="Gao J."/>
        </authorList>
    </citation>
    <scope>NUCLEOTIDE SEQUENCE [LARGE SCALE GENOMIC DNA]</scope>
    <source>
        <strain evidence="2 3">QMT-28</strain>
    </source>
</reference>
<dbReference type="RefSeq" id="WP_153288397.1">
    <property type="nucleotide sequence ID" value="NZ_CP045643.1"/>
</dbReference>
<evidence type="ECO:0000313" key="3">
    <source>
        <dbReference type="Proteomes" id="UP000326179"/>
    </source>
</evidence>
<sequence>MRRVSIAALALSLTALLAGCSQEEPKPLHPTRSPGEAAWYESTKKQQQEYCAAYRAHDPQHPIHVPSFASAMSEDEFADDFYNAVKKKCTPA</sequence>
<evidence type="ECO:0000256" key="1">
    <source>
        <dbReference type="SAM" id="SignalP"/>
    </source>
</evidence>
<dbReference type="PROSITE" id="PS51257">
    <property type="entry name" value="PROKAR_LIPOPROTEIN"/>
    <property type="match status" value="1"/>
</dbReference>
<keyword evidence="1" id="KW-0732">Signal</keyword>
<name>A0A5Q0LAT2_9ACTN</name>
<evidence type="ECO:0000313" key="2">
    <source>
        <dbReference type="EMBL" id="QFZ74048.1"/>
    </source>
</evidence>